<feature type="transmembrane region" description="Helical" evidence="1">
    <location>
        <begin position="80"/>
        <end position="104"/>
    </location>
</feature>
<dbReference type="PANTHER" id="PTHR36834">
    <property type="entry name" value="MEMBRANE PROTEIN-RELATED"/>
    <property type="match status" value="1"/>
</dbReference>
<feature type="domain" description="VanZ-like" evidence="2">
    <location>
        <begin position="47"/>
        <end position="165"/>
    </location>
</feature>
<dbReference type="PANTHER" id="PTHR36834:SF1">
    <property type="entry name" value="INTEGRAL MEMBRANE PROTEIN"/>
    <property type="match status" value="1"/>
</dbReference>
<sequence>MNVNLTIEAPYVLGPTFAVFLGVAAVRHRRARPGWTGRHLVLRTTACLYAMAVLSITVFPLEITWGRYANQMPWTNQINYVPLITADVTAVPNALMFVPLGVLLPLLTRVNSTARAIGVSASASLGIETAQLLSYVLFHNGRAVDVNDLLANTLGGLFGYLLVRLALGTPSAGELLYGYALPRSAVGRPAGTAAVCQVG</sequence>
<keyword evidence="1" id="KW-0812">Transmembrane</keyword>
<protein>
    <submittedName>
        <fullName evidence="3">VanZ family protein</fullName>
    </submittedName>
</protein>
<comment type="caution">
    <text evidence="3">The sequence shown here is derived from an EMBL/GenBank/DDBJ whole genome shotgun (WGS) entry which is preliminary data.</text>
</comment>
<accession>A0ABW0WDN6</accession>
<proteinExistence type="predicted"/>
<evidence type="ECO:0000313" key="3">
    <source>
        <dbReference type="EMBL" id="MFC5655838.1"/>
    </source>
</evidence>
<keyword evidence="4" id="KW-1185">Reference proteome</keyword>
<evidence type="ECO:0000313" key="4">
    <source>
        <dbReference type="Proteomes" id="UP001596065"/>
    </source>
</evidence>
<feature type="transmembrane region" description="Helical" evidence="1">
    <location>
        <begin position="12"/>
        <end position="28"/>
    </location>
</feature>
<name>A0ABW0WDN6_STRNO</name>
<reference evidence="4" key="1">
    <citation type="journal article" date="2019" name="Int. J. Syst. Evol. Microbiol.">
        <title>The Global Catalogue of Microorganisms (GCM) 10K type strain sequencing project: providing services to taxonomists for standard genome sequencing and annotation.</title>
        <authorList>
            <consortium name="The Broad Institute Genomics Platform"/>
            <consortium name="The Broad Institute Genome Sequencing Center for Infectious Disease"/>
            <person name="Wu L."/>
            <person name="Ma J."/>
        </authorList>
    </citation>
    <scope>NUCLEOTIDE SEQUENCE [LARGE SCALE GENOMIC DNA]</scope>
    <source>
        <strain evidence="4">KCTC 5701</strain>
    </source>
</reference>
<feature type="transmembrane region" description="Helical" evidence="1">
    <location>
        <begin position="40"/>
        <end position="60"/>
    </location>
</feature>
<evidence type="ECO:0000256" key="1">
    <source>
        <dbReference type="SAM" id="Phobius"/>
    </source>
</evidence>
<keyword evidence="1" id="KW-0472">Membrane</keyword>
<keyword evidence="1" id="KW-1133">Transmembrane helix</keyword>
<gene>
    <name evidence="3" type="ORF">ACFP3J_10100</name>
</gene>
<dbReference type="Proteomes" id="UP001596065">
    <property type="component" value="Unassembled WGS sequence"/>
</dbReference>
<dbReference type="Pfam" id="PF04892">
    <property type="entry name" value="VanZ"/>
    <property type="match status" value="1"/>
</dbReference>
<dbReference type="InterPro" id="IPR006976">
    <property type="entry name" value="VanZ-like"/>
</dbReference>
<evidence type="ECO:0000259" key="2">
    <source>
        <dbReference type="Pfam" id="PF04892"/>
    </source>
</evidence>
<dbReference type="InterPro" id="IPR053150">
    <property type="entry name" value="Teicoplanin_resist-assoc"/>
</dbReference>
<dbReference type="RefSeq" id="WP_344347588.1">
    <property type="nucleotide sequence ID" value="NZ_BAAASM010000010.1"/>
</dbReference>
<organism evidence="3 4">
    <name type="scientific">Streptomyces nogalater</name>
    <dbReference type="NCBI Taxonomy" id="38314"/>
    <lineage>
        <taxon>Bacteria</taxon>
        <taxon>Bacillati</taxon>
        <taxon>Actinomycetota</taxon>
        <taxon>Actinomycetes</taxon>
        <taxon>Kitasatosporales</taxon>
        <taxon>Streptomycetaceae</taxon>
        <taxon>Streptomyces</taxon>
    </lineage>
</organism>
<dbReference type="EMBL" id="JBHSOE010000012">
    <property type="protein sequence ID" value="MFC5655838.1"/>
    <property type="molecule type" value="Genomic_DNA"/>
</dbReference>